<gene>
    <name evidence="2" type="ORF">Oscil6304_0193</name>
</gene>
<evidence type="ECO:0000259" key="1">
    <source>
        <dbReference type="Pfam" id="PF05685"/>
    </source>
</evidence>
<dbReference type="Pfam" id="PF05685">
    <property type="entry name" value="Uma2"/>
    <property type="match status" value="1"/>
</dbReference>
<dbReference type="AlphaFoldDB" id="K9TCT9"/>
<dbReference type="STRING" id="56110.Oscil6304_0193"/>
<dbReference type="InParanoid" id="K9TCT9"/>
<dbReference type="SUPFAM" id="SSF52980">
    <property type="entry name" value="Restriction endonuclease-like"/>
    <property type="match status" value="1"/>
</dbReference>
<dbReference type="InterPro" id="IPR012296">
    <property type="entry name" value="Nuclease_put_TT1808"/>
</dbReference>
<sequence length="178" mass="20930">MTPEDYFAGEEISPIRREYIRGEVYAMSASTPVHNMITLNLATLIRKQVRGTECYAFVQDIKIRIETADVFYYPDLTVTCDPRDQQFTDSFIRYPCLIVEVLSESTEAFDRGDKFADYRQIETLKEYLVISQTRPSVECFRRNHSGRWELYSYQGQEQIRLTSLNLVIDMATLYEDVW</sequence>
<name>K9TCT9_9CYAN</name>
<accession>K9TCT9</accession>
<protein>
    <recommendedName>
        <fullName evidence="1">Putative restriction endonuclease domain-containing protein</fullName>
    </recommendedName>
</protein>
<organism evidence="2 3">
    <name type="scientific">Oscillatoria acuminata PCC 6304</name>
    <dbReference type="NCBI Taxonomy" id="56110"/>
    <lineage>
        <taxon>Bacteria</taxon>
        <taxon>Bacillati</taxon>
        <taxon>Cyanobacteriota</taxon>
        <taxon>Cyanophyceae</taxon>
        <taxon>Oscillatoriophycideae</taxon>
        <taxon>Oscillatoriales</taxon>
        <taxon>Oscillatoriaceae</taxon>
        <taxon>Oscillatoria</taxon>
    </lineage>
</organism>
<evidence type="ECO:0000313" key="3">
    <source>
        <dbReference type="Proteomes" id="UP000010367"/>
    </source>
</evidence>
<dbReference type="PANTHER" id="PTHR36558:SF1">
    <property type="entry name" value="RESTRICTION ENDONUCLEASE DOMAIN-CONTAINING PROTEIN-RELATED"/>
    <property type="match status" value="1"/>
</dbReference>
<dbReference type="CDD" id="cd06260">
    <property type="entry name" value="DUF820-like"/>
    <property type="match status" value="1"/>
</dbReference>
<dbReference type="KEGG" id="oac:Oscil6304_0193"/>
<evidence type="ECO:0000313" key="2">
    <source>
        <dbReference type="EMBL" id="AFY79946.1"/>
    </source>
</evidence>
<feature type="domain" description="Putative restriction endonuclease" evidence="1">
    <location>
        <begin position="4"/>
        <end position="164"/>
    </location>
</feature>
<dbReference type="PATRIC" id="fig|56110.3.peg.228"/>
<dbReference type="HOGENOM" id="CLU_076312_6_2_3"/>
<dbReference type="OrthoDB" id="422510at2"/>
<dbReference type="InterPro" id="IPR008538">
    <property type="entry name" value="Uma2"/>
</dbReference>
<dbReference type="InterPro" id="IPR011335">
    <property type="entry name" value="Restrct_endonuc-II-like"/>
</dbReference>
<proteinExistence type="predicted"/>
<dbReference type="EMBL" id="CP003607">
    <property type="protein sequence ID" value="AFY79946.1"/>
    <property type="molecule type" value="Genomic_DNA"/>
</dbReference>
<dbReference type="PANTHER" id="PTHR36558">
    <property type="entry name" value="GLR1098 PROTEIN"/>
    <property type="match status" value="1"/>
</dbReference>
<dbReference type="Proteomes" id="UP000010367">
    <property type="component" value="Chromosome"/>
</dbReference>
<dbReference type="eggNOG" id="COG4636">
    <property type="taxonomic scope" value="Bacteria"/>
</dbReference>
<reference evidence="2 3" key="1">
    <citation type="submission" date="2012-06" db="EMBL/GenBank/DDBJ databases">
        <title>Finished chromosome of genome of Oscillatoria acuminata PCC 6304.</title>
        <authorList>
            <consortium name="US DOE Joint Genome Institute"/>
            <person name="Gugger M."/>
            <person name="Coursin T."/>
            <person name="Rippka R."/>
            <person name="Tandeau De Marsac N."/>
            <person name="Huntemann M."/>
            <person name="Wei C.-L."/>
            <person name="Han J."/>
            <person name="Detter J.C."/>
            <person name="Han C."/>
            <person name="Tapia R."/>
            <person name="Davenport K."/>
            <person name="Daligault H."/>
            <person name="Erkkila T."/>
            <person name="Gu W."/>
            <person name="Munk A.C.C."/>
            <person name="Teshima H."/>
            <person name="Xu Y."/>
            <person name="Chain P."/>
            <person name="Chen A."/>
            <person name="Krypides N."/>
            <person name="Mavromatis K."/>
            <person name="Markowitz V."/>
            <person name="Szeto E."/>
            <person name="Ivanova N."/>
            <person name="Mikhailova N."/>
            <person name="Ovchinnikova G."/>
            <person name="Pagani I."/>
            <person name="Pati A."/>
            <person name="Goodwin L."/>
            <person name="Peters L."/>
            <person name="Pitluck S."/>
            <person name="Woyke T."/>
            <person name="Kerfeld C."/>
        </authorList>
    </citation>
    <scope>NUCLEOTIDE SEQUENCE [LARGE SCALE GENOMIC DNA]</scope>
    <source>
        <strain evidence="2 3">PCC 6304</strain>
    </source>
</reference>
<keyword evidence="3" id="KW-1185">Reference proteome</keyword>
<dbReference type="Gene3D" id="3.90.1570.10">
    <property type="entry name" value="tt1808, chain A"/>
    <property type="match status" value="1"/>
</dbReference>